<feature type="coiled-coil region" evidence="1">
    <location>
        <begin position="179"/>
        <end position="206"/>
    </location>
</feature>
<keyword evidence="3" id="KW-1185">Reference proteome</keyword>
<keyword evidence="1" id="KW-0175">Coiled coil</keyword>
<accession>A0A8S1J426</accession>
<protein>
    <submittedName>
        <fullName evidence="2">Uncharacterized protein</fullName>
    </submittedName>
</protein>
<proteinExistence type="predicted"/>
<gene>
    <name evidence="2" type="ORF">OSTQU699_LOCUS6087</name>
</gene>
<evidence type="ECO:0000256" key="1">
    <source>
        <dbReference type="SAM" id="Coils"/>
    </source>
</evidence>
<comment type="caution">
    <text evidence="2">The sequence shown here is derived from an EMBL/GenBank/DDBJ whole genome shotgun (WGS) entry which is preliminary data.</text>
</comment>
<evidence type="ECO:0000313" key="2">
    <source>
        <dbReference type="EMBL" id="CAD7700728.1"/>
    </source>
</evidence>
<sequence>STPAGLGDLLRAVVRELRVQEGRISRLQAAYVPPIDNEHKCWRSGNKQADDNREVFHQENTNIPAVLVASHPPRGEDVRPVVGRMIKRIQKLERTVLCAVSELKGLQEQVRSSSKDVPAVEAKLDTQLSNMRNDVKQALMLSTENTCAQAVKTVNSQLTKVAEVLCKRIDDVDCTVKNAKTVGNQVEQVQERIKQLAATKVDLQALEVYTDGIKL</sequence>
<organism evidence="2 3">
    <name type="scientific">Ostreobium quekettii</name>
    <dbReference type="NCBI Taxonomy" id="121088"/>
    <lineage>
        <taxon>Eukaryota</taxon>
        <taxon>Viridiplantae</taxon>
        <taxon>Chlorophyta</taxon>
        <taxon>core chlorophytes</taxon>
        <taxon>Ulvophyceae</taxon>
        <taxon>TCBD clade</taxon>
        <taxon>Bryopsidales</taxon>
        <taxon>Ostreobineae</taxon>
        <taxon>Ostreobiaceae</taxon>
        <taxon>Ostreobium</taxon>
    </lineage>
</organism>
<evidence type="ECO:0000313" key="3">
    <source>
        <dbReference type="Proteomes" id="UP000708148"/>
    </source>
</evidence>
<reference evidence="2" key="1">
    <citation type="submission" date="2020-12" db="EMBL/GenBank/DDBJ databases">
        <authorList>
            <person name="Iha C."/>
        </authorList>
    </citation>
    <scope>NUCLEOTIDE SEQUENCE</scope>
</reference>
<dbReference type="EMBL" id="CAJHUC010001327">
    <property type="protein sequence ID" value="CAD7700728.1"/>
    <property type="molecule type" value="Genomic_DNA"/>
</dbReference>
<dbReference type="AlphaFoldDB" id="A0A8S1J426"/>
<name>A0A8S1J426_9CHLO</name>
<feature type="non-terminal residue" evidence="2">
    <location>
        <position position="215"/>
    </location>
</feature>
<dbReference type="Proteomes" id="UP000708148">
    <property type="component" value="Unassembled WGS sequence"/>
</dbReference>